<dbReference type="AlphaFoldDB" id="A0A0W0V6I1"/>
<proteinExistence type="predicted"/>
<dbReference type="GO" id="GO:0016491">
    <property type="term" value="F:oxidoreductase activity"/>
    <property type="evidence" value="ECO:0007669"/>
    <property type="project" value="UniProtKB-KW"/>
</dbReference>
<dbReference type="PATRIC" id="fig|454.4.peg.2492"/>
<dbReference type="EMBL" id="LNYH01000144">
    <property type="protein sequence ID" value="KTD15746.1"/>
    <property type="molecule type" value="Genomic_DNA"/>
</dbReference>
<dbReference type="Proteomes" id="UP000054761">
    <property type="component" value="Unassembled WGS sequence"/>
</dbReference>
<evidence type="ECO:0000313" key="2">
    <source>
        <dbReference type="Proteomes" id="UP000054761"/>
    </source>
</evidence>
<gene>
    <name evidence="1" type="ORF">Lisr_2276</name>
</gene>
<reference evidence="1 2" key="1">
    <citation type="submission" date="2015-11" db="EMBL/GenBank/DDBJ databases">
        <title>Genomic analysis of 38 Legionella species identifies large and diverse effector repertoires.</title>
        <authorList>
            <person name="Burstein D."/>
            <person name="Amaro F."/>
            <person name="Zusman T."/>
            <person name="Lifshitz Z."/>
            <person name="Cohen O."/>
            <person name="Gilbert J.A."/>
            <person name="Pupko T."/>
            <person name="Shuman H.A."/>
            <person name="Segal G."/>
        </authorList>
    </citation>
    <scope>NUCLEOTIDE SEQUENCE [LARGE SCALE GENOMIC DNA]</scope>
    <source>
        <strain evidence="1 2">Bercovier 4</strain>
    </source>
</reference>
<accession>A0A0W0V6I1</accession>
<evidence type="ECO:0000313" key="1">
    <source>
        <dbReference type="EMBL" id="KTD15746.1"/>
    </source>
</evidence>
<protein>
    <submittedName>
        <fullName evidence="1">NAD dependent epimerase/dehydratase</fullName>
        <ecNumber evidence="1">1.14.13.90</ecNumber>
    </submittedName>
</protein>
<dbReference type="STRING" id="454.Lisr_2276"/>
<name>A0A0W0V6I1_9GAMM</name>
<dbReference type="RefSeq" id="WP_058502574.1">
    <property type="nucleotide sequence ID" value="NZ_CAAAJA010000172.1"/>
</dbReference>
<keyword evidence="1" id="KW-0560">Oxidoreductase</keyword>
<keyword evidence="2" id="KW-1185">Reference proteome</keyword>
<sequence>MSELERPPVFETDLGYTYFRANTKLPIDTKYKWWSVSFETWGTCKSKKFGNYEIRFGYVPLKPPTVFWFIAVKTQNNHKYLSPIKGVKLVDEETKEFLLELVRSWKPIYAHGQVQKVL</sequence>
<organism evidence="1 2">
    <name type="scientific">Legionella israelensis</name>
    <dbReference type="NCBI Taxonomy" id="454"/>
    <lineage>
        <taxon>Bacteria</taxon>
        <taxon>Pseudomonadati</taxon>
        <taxon>Pseudomonadota</taxon>
        <taxon>Gammaproteobacteria</taxon>
        <taxon>Legionellales</taxon>
        <taxon>Legionellaceae</taxon>
        <taxon>Legionella</taxon>
    </lineage>
</organism>
<comment type="caution">
    <text evidence="1">The sequence shown here is derived from an EMBL/GenBank/DDBJ whole genome shotgun (WGS) entry which is preliminary data.</text>
</comment>
<dbReference type="EC" id="1.14.13.90" evidence="1"/>